<evidence type="ECO:0000256" key="3">
    <source>
        <dbReference type="ARBA" id="ARBA00022801"/>
    </source>
</evidence>
<evidence type="ECO:0000313" key="7">
    <source>
        <dbReference type="EMBL" id="SFI66314.1"/>
    </source>
</evidence>
<dbReference type="InterPro" id="IPR050738">
    <property type="entry name" value="Sulfatase"/>
</dbReference>
<proteinExistence type="inferred from homology"/>
<sequence length="518" mass="58559">MKTTIFPLVILLFASCYNPSFAQQGTADRPNIVVILADDMGYSDIGCYGGEIHTPNIDKLAEGGMRFRSFYNAGRCCPTRASLLTGQYPHDAGMGHMVSYADEPITPGPYQGFLRTDRPTIAEVLREAGYSTYMAGKWHVGERPQHWPRKRGFDRYFGLISGASSYYELVDEKRKRVMVRDDAIWNPPAAGFYMTDAFTDTALTFVNEHYADNRTAKRPFLLYLAYTAPHWPLHAPDSIVAKYEARYLRGWDAIRASRFEQMKASGVIDDRYTPGVRPEDIPAWNSIPDKKQWARKMAVYAAMIEVMDKNIGRLVHQLEEKGVLENTLIVFLSDNGACAESVERRGLNDATKRVGERGSYTAYEAPWAYASNTPFKKYKKYMHEGGIATPSIWYWPQGIKQPGGFTDGVGHIIDLMPTLRELSGVAADGHLPGISLVSLLKRNDIGSLHNRTLYWEHEGNIAIRRGDWKLVKDKEDPAWALYNLDDDPTESRDLSAAYPQEVHALKDTLDRRIKPIVR</sequence>
<dbReference type="Gene3D" id="3.30.1120.10">
    <property type="match status" value="1"/>
</dbReference>
<feature type="signal peptide" evidence="5">
    <location>
        <begin position="1"/>
        <end position="22"/>
    </location>
</feature>
<dbReference type="PROSITE" id="PS00149">
    <property type="entry name" value="SULFATASE_2"/>
    <property type="match status" value="1"/>
</dbReference>
<accession>A0A1I3K1M7</accession>
<reference evidence="7 8" key="1">
    <citation type="submission" date="2016-10" db="EMBL/GenBank/DDBJ databases">
        <authorList>
            <person name="de Groot N.N."/>
        </authorList>
    </citation>
    <scope>NUCLEOTIDE SEQUENCE [LARGE SCALE GENOMIC DNA]</scope>
    <source>
        <strain evidence="7 8">RK1</strain>
    </source>
</reference>
<dbReference type="Proteomes" id="UP000198670">
    <property type="component" value="Unassembled WGS sequence"/>
</dbReference>
<name>A0A1I3K1M7_9SPHI</name>
<evidence type="ECO:0000259" key="6">
    <source>
        <dbReference type="Pfam" id="PF00884"/>
    </source>
</evidence>
<dbReference type="OrthoDB" id="9803751at2"/>
<dbReference type="STRING" id="1477437.SAMN05444682_10560"/>
<dbReference type="PROSITE" id="PS51257">
    <property type="entry name" value="PROKAR_LIPOPROTEIN"/>
    <property type="match status" value="1"/>
</dbReference>
<keyword evidence="2" id="KW-0479">Metal-binding</keyword>
<dbReference type="InterPro" id="IPR024607">
    <property type="entry name" value="Sulfatase_CS"/>
</dbReference>
<feature type="domain" description="Sulfatase N-terminal" evidence="6">
    <location>
        <begin position="30"/>
        <end position="425"/>
    </location>
</feature>
<gene>
    <name evidence="7" type="ORF">SAMN05444682_10560</name>
</gene>
<evidence type="ECO:0000256" key="1">
    <source>
        <dbReference type="ARBA" id="ARBA00008779"/>
    </source>
</evidence>
<keyword evidence="8" id="KW-1185">Reference proteome</keyword>
<feature type="chain" id="PRO_5011435820" evidence="5">
    <location>
        <begin position="23"/>
        <end position="518"/>
    </location>
</feature>
<dbReference type="Pfam" id="PF00884">
    <property type="entry name" value="Sulfatase"/>
    <property type="match status" value="1"/>
</dbReference>
<dbReference type="PANTHER" id="PTHR42693">
    <property type="entry name" value="ARYLSULFATASE FAMILY MEMBER"/>
    <property type="match status" value="1"/>
</dbReference>
<dbReference type="EMBL" id="FOQO01000005">
    <property type="protein sequence ID" value="SFI66314.1"/>
    <property type="molecule type" value="Genomic_DNA"/>
</dbReference>
<dbReference type="SUPFAM" id="SSF53649">
    <property type="entry name" value="Alkaline phosphatase-like"/>
    <property type="match status" value="1"/>
</dbReference>
<organism evidence="7 8">
    <name type="scientific">Parapedobacter indicus</name>
    <dbReference type="NCBI Taxonomy" id="1477437"/>
    <lineage>
        <taxon>Bacteria</taxon>
        <taxon>Pseudomonadati</taxon>
        <taxon>Bacteroidota</taxon>
        <taxon>Sphingobacteriia</taxon>
        <taxon>Sphingobacteriales</taxon>
        <taxon>Sphingobacteriaceae</taxon>
        <taxon>Parapedobacter</taxon>
    </lineage>
</organism>
<dbReference type="InterPro" id="IPR017850">
    <property type="entry name" value="Alkaline_phosphatase_core_sf"/>
</dbReference>
<dbReference type="Gene3D" id="3.40.720.10">
    <property type="entry name" value="Alkaline Phosphatase, subunit A"/>
    <property type="match status" value="1"/>
</dbReference>
<keyword evidence="5" id="KW-0732">Signal</keyword>
<protein>
    <submittedName>
        <fullName evidence="7">Arylsulfatase</fullName>
    </submittedName>
</protein>
<dbReference type="GO" id="GO:0004065">
    <property type="term" value="F:arylsulfatase activity"/>
    <property type="evidence" value="ECO:0007669"/>
    <property type="project" value="TreeGrafter"/>
</dbReference>
<dbReference type="AlphaFoldDB" id="A0A1I3K1M7"/>
<evidence type="ECO:0000313" key="8">
    <source>
        <dbReference type="Proteomes" id="UP000198670"/>
    </source>
</evidence>
<keyword evidence="3" id="KW-0378">Hydrolase</keyword>
<evidence type="ECO:0000256" key="5">
    <source>
        <dbReference type="SAM" id="SignalP"/>
    </source>
</evidence>
<keyword evidence="4" id="KW-0106">Calcium</keyword>
<dbReference type="CDD" id="cd16025">
    <property type="entry name" value="PAS_like"/>
    <property type="match status" value="1"/>
</dbReference>
<evidence type="ECO:0000256" key="4">
    <source>
        <dbReference type="ARBA" id="ARBA00022837"/>
    </source>
</evidence>
<comment type="similarity">
    <text evidence="1">Belongs to the sulfatase family.</text>
</comment>
<dbReference type="RefSeq" id="WP_090626720.1">
    <property type="nucleotide sequence ID" value="NZ_FOQO01000005.1"/>
</dbReference>
<dbReference type="PANTHER" id="PTHR42693:SF53">
    <property type="entry name" value="ENDO-4-O-SULFATASE"/>
    <property type="match status" value="1"/>
</dbReference>
<dbReference type="GO" id="GO:0046872">
    <property type="term" value="F:metal ion binding"/>
    <property type="evidence" value="ECO:0007669"/>
    <property type="project" value="UniProtKB-KW"/>
</dbReference>
<evidence type="ECO:0000256" key="2">
    <source>
        <dbReference type="ARBA" id="ARBA00022723"/>
    </source>
</evidence>
<dbReference type="InterPro" id="IPR000917">
    <property type="entry name" value="Sulfatase_N"/>
</dbReference>